<accession>A0A382C7R3</accession>
<keyword evidence="8 9" id="KW-0472">Membrane</keyword>
<name>A0A382C7R3_9ZZZZ</name>
<evidence type="ECO:0000256" key="8">
    <source>
        <dbReference type="ARBA" id="ARBA00023136"/>
    </source>
</evidence>
<evidence type="ECO:0000256" key="6">
    <source>
        <dbReference type="ARBA" id="ARBA00022967"/>
    </source>
</evidence>
<gene>
    <name evidence="10" type="ORF">METZ01_LOCUS174989</name>
</gene>
<organism evidence="10">
    <name type="scientific">marine metagenome</name>
    <dbReference type="NCBI Taxonomy" id="408172"/>
    <lineage>
        <taxon>unclassified sequences</taxon>
        <taxon>metagenomes</taxon>
        <taxon>ecological metagenomes</taxon>
    </lineage>
</organism>
<evidence type="ECO:0000256" key="5">
    <source>
        <dbReference type="ARBA" id="ARBA00022692"/>
    </source>
</evidence>
<dbReference type="GO" id="GO:0016020">
    <property type="term" value="C:membrane"/>
    <property type="evidence" value="ECO:0007669"/>
    <property type="project" value="InterPro"/>
</dbReference>
<dbReference type="GO" id="GO:0055085">
    <property type="term" value="P:transmembrane transport"/>
    <property type="evidence" value="ECO:0007669"/>
    <property type="project" value="InterPro"/>
</dbReference>
<dbReference type="Pfam" id="PF03116">
    <property type="entry name" value="NQR2_RnfD_RnfE"/>
    <property type="match status" value="1"/>
</dbReference>
<evidence type="ECO:0000256" key="2">
    <source>
        <dbReference type="ARBA" id="ARBA00022553"/>
    </source>
</evidence>
<evidence type="ECO:0000256" key="9">
    <source>
        <dbReference type="SAM" id="Phobius"/>
    </source>
</evidence>
<dbReference type="AlphaFoldDB" id="A0A382C7R3"/>
<feature type="transmembrane region" description="Helical" evidence="9">
    <location>
        <begin position="57"/>
        <end position="74"/>
    </location>
</feature>
<keyword evidence="5 9" id="KW-0812">Transmembrane</keyword>
<dbReference type="InterPro" id="IPR004338">
    <property type="entry name" value="NqrB/RnfD"/>
</dbReference>
<sequence>MKTLRRLLDSQARHFEPGGKLQRFYAIWEAQDTFLFTPGSVTAGASHVRDGLDLKRLMMTVVVALSGCIAMAFYNTGYQANLAVAQGAVALDTWQTDLMTVFGIGLLPDDVISSVLHGALYYLPVLGVTFLVGGLWEVVF</sequence>
<feature type="transmembrane region" description="Helical" evidence="9">
    <location>
        <begin position="119"/>
        <end position="139"/>
    </location>
</feature>
<evidence type="ECO:0000256" key="3">
    <source>
        <dbReference type="ARBA" id="ARBA00022630"/>
    </source>
</evidence>
<evidence type="ECO:0008006" key="11">
    <source>
        <dbReference type="Google" id="ProtNLM"/>
    </source>
</evidence>
<proteinExistence type="predicted"/>
<keyword evidence="6" id="KW-1278">Translocase</keyword>
<keyword evidence="7 9" id="KW-1133">Transmembrane helix</keyword>
<dbReference type="EMBL" id="UINC01033215">
    <property type="protein sequence ID" value="SVB22135.1"/>
    <property type="molecule type" value="Genomic_DNA"/>
</dbReference>
<keyword evidence="4" id="KW-0288">FMN</keyword>
<keyword evidence="1" id="KW-0813">Transport</keyword>
<keyword evidence="2" id="KW-0597">Phosphoprotein</keyword>
<reference evidence="10" key="1">
    <citation type="submission" date="2018-05" db="EMBL/GenBank/DDBJ databases">
        <authorList>
            <person name="Lanie J.A."/>
            <person name="Ng W.-L."/>
            <person name="Kazmierczak K.M."/>
            <person name="Andrzejewski T.M."/>
            <person name="Davidsen T.M."/>
            <person name="Wayne K.J."/>
            <person name="Tettelin H."/>
            <person name="Glass J.I."/>
            <person name="Rusch D."/>
            <person name="Podicherti R."/>
            <person name="Tsui H.-C.T."/>
            <person name="Winkler M.E."/>
        </authorList>
    </citation>
    <scope>NUCLEOTIDE SEQUENCE</scope>
</reference>
<evidence type="ECO:0000256" key="4">
    <source>
        <dbReference type="ARBA" id="ARBA00022643"/>
    </source>
</evidence>
<protein>
    <recommendedName>
        <fullName evidence="11">NADH:ubiquinone reductase (Na(+)-transporting) subunit B</fullName>
    </recommendedName>
</protein>
<evidence type="ECO:0000256" key="7">
    <source>
        <dbReference type="ARBA" id="ARBA00022989"/>
    </source>
</evidence>
<evidence type="ECO:0000313" key="10">
    <source>
        <dbReference type="EMBL" id="SVB22135.1"/>
    </source>
</evidence>
<keyword evidence="3" id="KW-0285">Flavoprotein</keyword>
<evidence type="ECO:0000256" key="1">
    <source>
        <dbReference type="ARBA" id="ARBA00022448"/>
    </source>
</evidence>
<feature type="non-terminal residue" evidence="10">
    <location>
        <position position="140"/>
    </location>
</feature>